<dbReference type="Proteomes" id="UP001732700">
    <property type="component" value="Chromosome 7A"/>
</dbReference>
<reference evidence="1" key="2">
    <citation type="submission" date="2025-09" db="UniProtKB">
        <authorList>
            <consortium name="EnsemblPlants"/>
        </authorList>
    </citation>
    <scope>IDENTIFICATION</scope>
</reference>
<organism evidence="1 2">
    <name type="scientific">Avena sativa</name>
    <name type="common">Oat</name>
    <dbReference type="NCBI Taxonomy" id="4498"/>
    <lineage>
        <taxon>Eukaryota</taxon>
        <taxon>Viridiplantae</taxon>
        <taxon>Streptophyta</taxon>
        <taxon>Embryophyta</taxon>
        <taxon>Tracheophyta</taxon>
        <taxon>Spermatophyta</taxon>
        <taxon>Magnoliopsida</taxon>
        <taxon>Liliopsida</taxon>
        <taxon>Poales</taxon>
        <taxon>Poaceae</taxon>
        <taxon>BOP clade</taxon>
        <taxon>Pooideae</taxon>
        <taxon>Poodae</taxon>
        <taxon>Poeae</taxon>
        <taxon>Poeae Chloroplast Group 1 (Aveneae type)</taxon>
        <taxon>Aveninae</taxon>
        <taxon>Avena</taxon>
    </lineage>
</organism>
<protein>
    <submittedName>
        <fullName evidence="1">Uncharacterized protein</fullName>
    </submittedName>
</protein>
<evidence type="ECO:0000313" key="1">
    <source>
        <dbReference type="EnsemblPlants" id="AVESA.00010b.r2.7AG1215910.1.CDS"/>
    </source>
</evidence>
<sequence>MKRRAGDDGGRTAMAFDKKDAERRTSERTKMEDLCSKLTSLVPQEYRLDTASQGSSDMPSQLMQATTYIKDLRERVEMLKQRRDDCRSRIQGTTSSSSSSSSNATTTAAAGSRGAHDITVQVQFSGATHFDVNLTTSSREGVQLHKVVRTILQDGSVEVVEANSSYVDESRIVYVVKCKAVSSEAVLDASMVATRLRRLLAESFAEPGRVAV</sequence>
<proteinExistence type="predicted"/>
<reference evidence="1" key="1">
    <citation type="submission" date="2021-05" db="EMBL/GenBank/DDBJ databases">
        <authorList>
            <person name="Scholz U."/>
            <person name="Mascher M."/>
            <person name="Fiebig A."/>
        </authorList>
    </citation>
    <scope>NUCLEOTIDE SEQUENCE [LARGE SCALE GENOMIC DNA]</scope>
</reference>
<evidence type="ECO:0000313" key="2">
    <source>
        <dbReference type="Proteomes" id="UP001732700"/>
    </source>
</evidence>
<name>A0ACD5ZUH2_AVESA</name>
<keyword evidence="2" id="KW-1185">Reference proteome</keyword>
<dbReference type="EnsemblPlants" id="AVESA.00010b.r2.7AG1215910.1">
    <property type="protein sequence ID" value="AVESA.00010b.r2.7AG1215910.1.CDS"/>
    <property type="gene ID" value="AVESA.00010b.r2.7AG1215910"/>
</dbReference>
<accession>A0ACD5ZUH2</accession>